<gene>
    <name evidence="1" type="ORF">PKOR_14980</name>
</gene>
<dbReference type="AlphaFoldDB" id="A0A0E3UXD6"/>
<dbReference type="KEGG" id="pko:PKOR_14980"/>
<dbReference type="EMBL" id="CP009621">
    <property type="protein sequence ID" value="AKD04152.1"/>
    <property type="molecule type" value="Genomic_DNA"/>
</dbReference>
<dbReference type="Proteomes" id="UP000033109">
    <property type="component" value="Chromosome"/>
</dbReference>
<organism evidence="1 2">
    <name type="scientific">Pontibacter korlensis</name>
    <dbReference type="NCBI Taxonomy" id="400092"/>
    <lineage>
        <taxon>Bacteria</taxon>
        <taxon>Pseudomonadati</taxon>
        <taxon>Bacteroidota</taxon>
        <taxon>Cytophagia</taxon>
        <taxon>Cytophagales</taxon>
        <taxon>Hymenobacteraceae</taxon>
        <taxon>Pontibacter</taxon>
    </lineage>
</organism>
<name>A0A0E3UXD6_9BACT</name>
<dbReference type="HOGENOM" id="CLU_2827500_0_0_10"/>
<evidence type="ECO:0000313" key="2">
    <source>
        <dbReference type="Proteomes" id="UP000033109"/>
    </source>
</evidence>
<dbReference type="PATRIC" id="fig|400092.3.peg.3264"/>
<proteinExistence type="predicted"/>
<evidence type="ECO:0000313" key="1">
    <source>
        <dbReference type="EMBL" id="AKD04152.1"/>
    </source>
</evidence>
<protein>
    <submittedName>
        <fullName evidence="1">Uncharacterized protein</fullName>
    </submittedName>
</protein>
<reference evidence="1 2" key="1">
    <citation type="journal article" date="2015" name="Sci. Rep.">
        <title>Unraveling adaptation of Pontibacter korlensis to radiation and infertility in desert through complete genome and comparative transcriptomic analysis.</title>
        <authorList>
            <person name="Dai J."/>
            <person name="Dai W."/>
            <person name="Qiu C."/>
            <person name="Yang Z."/>
            <person name="Zhang Y."/>
            <person name="Zhou M."/>
            <person name="Zhang L."/>
            <person name="Fang C."/>
            <person name="Gao Q."/>
            <person name="Yang Q."/>
            <person name="Li X."/>
            <person name="Wang Z."/>
            <person name="Wang Z."/>
            <person name="Jia Z."/>
            <person name="Chen X."/>
        </authorList>
    </citation>
    <scope>NUCLEOTIDE SEQUENCE [LARGE SCALE GENOMIC DNA]</scope>
    <source>
        <strain evidence="1 2">X14-1T</strain>
    </source>
</reference>
<keyword evidence="2" id="KW-1185">Reference proteome</keyword>
<sequence length="66" mass="7614">MLTFIFKVSAGQPEQDKFWDQQLIKTAVICLGSNRKNAHLNQFKPESNKEHLLAVELLVSQFLIKE</sequence>
<accession>A0A0E3UXD6</accession>